<proteinExistence type="predicted"/>
<evidence type="ECO:0000313" key="3">
    <source>
        <dbReference type="Proteomes" id="UP000019277"/>
    </source>
</evidence>
<evidence type="ECO:0000256" key="1">
    <source>
        <dbReference type="SAM" id="MobiDB-lite"/>
    </source>
</evidence>
<name>W7IQ64_9PSEU</name>
<sequence length="48" mass="5062">MSEGVSHDATLARGSDGPRHWGRACRTGGRIPFHIKKADTTTPCASAP</sequence>
<protein>
    <submittedName>
        <fullName evidence="2">Uncharacterized protein</fullName>
    </submittedName>
</protein>
<comment type="caution">
    <text evidence="2">The sequence shown here is derived from an EMBL/GenBank/DDBJ whole genome shotgun (WGS) entry which is preliminary data.</text>
</comment>
<gene>
    <name evidence="2" type="ORF">UO65_1667</name>
</gene>
<evidence type="ECO:0000313" key="2">
    <source>
        <dbReference type="EMBL" id="EWC63040.1"/>
    </source>
</evidence>
<keyword evidence="3" id="KW-1185">Reference proteome</keyword>
<dbReference type="Proteomes" id="UP000019277">
    <property type="component" value="Unassembled WGS sequence"/>
</dbReference>
<reference evidence="2 3" key="1">
    <citation type="journal article" date="2014" name="Genome Announc.">
        <title>Draft Genome Sequence of the Antitrypanosomally Active Sponge-Associated Bacterium Actinokineospora sp. Strain EG49.</title>
        <authorList>
            <person name="Harjes J."/>
            <person name="Ryu T."/>
            <person name="Abdelmohsen U.R."/>
            <person name="Moitinho-Silva L."/>
            <person name="Horn H."/>
            <person name="Ravasi T."/>
            <person name="Hentschel U."/>
        </authorList>
    </citation>
    <scope>NUCLEOTIDE SEQUENCE [LARGE SCALE GENOMIC DNA]</scope>
    <source>
        <strain evidence="2 3">EG49</strain>
    </source>
</reference>
<accession>W7IQ64</accession>
<feature type="region of interest" description="Disordered" evidence="1">
    <location>
        <begin position="1"/>
        <end position="28"/>
    </location>
</feature>
<dbReference type="EMBL" id="AYXG01000059">
    <property type="protein sequence ID" value="EWC63040.1"/>
    <property type="molecule type" value="Genomic_DNA"/>
</dbReference>
<dbReference type="AlphaFoldDB" id="W7IQ64"/>
<organism evidence="2 3">
    <name type="scientific">Actinokineospora spheciospongiae</name>
    <dbReference type="NCBI Taxonomy" id="909613"/>
    <lineage>
        <taxon>Bacteria</taxon>
        <taxon>Bacillati</taxon>
        <taxon>Actinomycetota</taxon>
        <taxon>Actinomycetes</taxon>
        <taxon>Pseudonocardiales</taxon>
        <taxon>Pseudonocardiaceae</taxon>
        <taxon>Actinokineospora</taxon>
    </lineage>
</organism>